<sequence length="249" mass="28351">MGINIKMIRLFLTILFVSISLGCSKYEIQGKTTEEIYNHFYPVLTSMESGWSEINEAIDFVEEAYKLYPKDAKIQKLMAQGIAKRARLFSKQEKYFEAEQFAKRALELDKGNIEAYGVLSSVYKSVSDIDASIDQSKKILAIDSKNYDAAGNIGYLACVNNKHQEALKYSLYALEIFPENPLYEEDKLLKLVLKYCVGYSSSHIPSKNQLSIRYLTEFTDEAVNFTTFNPLFPKFVQSASSILEKLGKK</sequence>
<name>A0ABX4N6A6_9LEPT</name>
<comment type="caution">
    <text evidence="1">The sequence shown here is derived from an EMBL/GenBank/DDBJ whole genome shotgun (WGS) entry which is preliminary data.</text>
</comment>
<dbReference type="RefSeq" id="WP_100755931.1">
    <property type="nucleotide sequence ID" value="NZ_NPDP01000030.1"/>
</dbReference>
<proteinExistence type="predicted"/>
<dbReference type="SMART" id="SM00028">
    <property type="entry name" value="TPR"/>
    <property type="match status" value="3"/>
</dbReference>
<dbReference type="InterPro" id="IPR011990">
    <property type="entry name" value="TPR-like_helical_dom_sf"/>
</dbReference>
<keyword evidence="2" id="KW-1185">Reference proteome</keyword>
<dbReference type="SUPFAM" id="SSF48452">
    <property type="entry name" value="TPR-like"/>
    <property type="match status" value="1"/>
</dbReference>
<dbReference type="Gene3D" id="1.25.40.10">
    <property type="entry name" value="Tetratricopeptide repeat domain"/>
    <property type="match status" value="1"/>
</dbReference>
<dbReference type="Proteomes" id="UP000231919">
    <property type="component" value="Unassembled WGS sequence"/>
</dbReference>
<dbReference type="EMBL" id="NPDP01000030">
    <property type="protein sequence ID" value="PJZ28937.1"/>
    <property type="molecule type" value="Genomic_DNA"/>
</dbReference>
<dbReference type="PROSITE" id="PS51257">
    <property type="entry name" value="PROKAR_LIPOPROTEIN"/>
    <property type="match status" value="1"/>
</dbReference>
<reference evidence="1 2" key="1">
    <citation type="submission" date="2017-07" db="EMBL/GenBank/DDBJ databases">
        <title>Leptospira spp. isolated from tropical soils.</title>
        <authorList>
            <person name="Thibeaux R."/>
            <person name="Iraola G."/>
            <person name="Ferres I."/>
            <person name="Bierque E."/>
            <person name="Girault D."/>
            <person name="Soupe-Gilbert M.-E."/>
            <person name="Picardeau M."/>
            <person name="Goarant C."/>
        </authorList>
    </citation>
    <scope>NUCLEOTIDE SEQUENCE [LARGE SCALE GENOMIC DNA]</scope>
    <source>
        <strain evidence="1 2">JW2-C-B1</strain>
    </source>
</reference>
<dbReference type="InterPro" id="IPR019734">
    <property type="entry name" value="TPR_rpt"/>
</dbReference>
<evidence type="ECO:0000313" key="2">
    <source>
        <dbReference type="Proteomes" id="UP000231919"/>
    </source>
</evidence>
<organism evidence="1 2">
    <name type="scientific">Leptospira kmetyi</name>
    <dbReference type="NCBI Taxonomy" id="408139"/>
    <lineage>
        <taxon>Bacteria</taxon>
        <taxon>Pseudomonadati</taxon>
        <taxon>Spirochaetota</taxon>
        <taxon>Spirochaetia</taxon>
        <taxon>Leptospirales</taxon>
        <taxon>Leptospiraceae</taxon>
        <taxon>Leptospira</taxon>
    </lineage>
</organism>
<gene>
    <name evidence="1" type="ORF">CH378_15400</name>
</gene>
<protein>
    <recommendedName>
        <fullName evidence="3">Tetratricopeptide repeat protein</fullName>
    </recommendedName>
</protein>
<accession>A0ABX4N6A6</accession>
<evidence type="ECO:0000313" key="1">
    <source>
        <dbReference type="EMBL" id="PJZ28937.1"/>
    </source>
</evidence>
<evidence type="ECO:0008006" key="3">
    <source>
        <dbReference type="Google" id="ProtNLM"/>
    </source>
</evidence>